<sequence length="97" mass="10568">MMQNQPGRRQCAARRSGRPPGQWSGGHARGGRAGRSTHETAGLESLPMRGTVESPTSDPEARPPVLSKQSPDCLTAPMNEKKKLGLFCLLKWFLTPN</sequence>
<dbReference type="Proteomes" id="UP001054821">
    <property type="component" value="Chromosome 1"/>
</dbReference>
<gene>
    <name evidence="2" type="ORF">L3X38_005930</name>
</gene>
<proteinExistence type="predicted"/>
<comment type="caution">
    <text evidence="2">The sequence shown here is derived from an EMBL/GenBank/DDBJ whole genome shotgun (WGS) entry which is preliminary data.</text>
</comment>
<accession>A0AAD4ZRQ1</accession>
<evidence type="ECO:0000313" key="3">
    <source>
        <dbReference type="Proteomes" id="UP001054821"/>
    </source>
</evidence>
<name>A0AAD4ZRQ1_PRUDU</name>
<feature type="region of interest" description="Disordered" evidence="1">
    <location>
        <begin position="1"/>
        <end position="76"/>
    </location>
</feature>
<organism evidence="2 3">
    <name type="scientific">Prunus dulcis</name>
    <name type="common">Almond</name>
    <name type="synonym">Amygdalus dulcis</name>
    <dbReference type="NCBI Taxonomy" id="3755"/>
    <lineage>
        <taxon>Eukaryota</taxon>
        <taxon>Viridiplantae</taxon>
        <taxon>Streptophyta</taxon>
        <taxon>Embryophyta</taxon>
        <taxon>Tracheophyta</taxon>
        <taxon>Spermatophyta</taxon>
        <taxon>Magnoliopsida</taxon>
        <taxon>eudicotyledons</taxon>
        <taxon>Gunneridae</taxon>
        <taxon>Pentapetalae</taxon>
        <taxon>rosids</taxon>
        <taxon>fabids</taxon>
        <taxon>Rosales</taxon>
        <taxon>Rosaceae</taxon>
        <taxon>Amygdaloideae</taxon>
        <taxon>Amygdaleae</taxon>
        <taxon>Prunus</taxon>
    </lineage>
</organism>
<dbReference type="AlphaFoldDB" id="A0AAD4ZRQ1"/>
<feature type="compositionally biased region" description="Gly residues" evidence="1">
    <location>
        <begin position="23"/>
        <end position="33"/>
    </location>
</feature>
<protein>
    <submittedName>
        <fullName evidence="2">Uncharacterized protein</fullName>
    </submittedName>
</protein>
<keyword evidence="3" id="KW-1185">Reference proteome</keyword>
<evidence type="ECO:0000256" key="1">
    <source>
        <dbReference type="SAM" id="MobiDB-lite"/>
    </source>
</evidence>
<reference evidence="2 3" key="1">
    <citation type="journal article" date="2022" name="G3 (Bethesda)">
        <title>Whole-genome sequence and methylome profiling of the almond [Prunus dulcis (Mill.) D.A. Webb] cultivar 'Nonpareil'.</title>
        <authorList>
            <person name="D'Amico-Willman K.M."/>
            <person name="Ouma W.Z."/>
            <person name="Meulia T."/>
            <person name="Sideli G.M."/>
            <person name="Gradziel T.M."/>
            <person name="Fresnedo-Ramirez J."/>
        </authorList>
    </citation>
    <scope>NUCLEOTIDE SEQUENCE [LARGE SCALE GENOMIC DNA]</scope>
    <source>
        <strain evidence="2">Clone GOH B32 T37-40</strain>
    </source>
</reference>
<evidence type="ECO:0000313" key="2">
    <source>
        <dbReference type="EMBL" id="KAI5353038.1"/>
    </source>
</evidence>
<dbReference type="EMBL" id="JAJFAZ020000001">
    <property type="protein sequence ID" value="KAI5353038.1"/>
    <property type="molecule type" value="Genomic_DNA"/>
</dbReference>